<dbReference type="GO" id="GO:0016020">
    <property type="term" value="C:membrane"/>
    <property type="evidence" value="ECO:0007669"/>
    <property type="project" value="UniProtKB-SubCell"/>
</dbReference>
<feature type="transmembrane region" description="Helical" evidence="5">
    <location>
        <begin position="230"/>
        <end position="252"/>
    </location>
</feature>
<evidence type="ECO:0000256" key="5">
    <source>
        <dbReference type="SAM" id="Phobius"/>
    </source>
</evidence>
<reference evidence="6" key="2">
    <citation type="submission" date="2021-04" db="EMBL/GenBank/DDBJ databases">
        <authorList>
            <person name="Gilroy R."/>
        </authorList>
    </citation>
    <scope>NUCLEOTIDE SEQUENCE</scope>
    <source>
        <strain evidence="6">ChiW19-6364</strain>
    </source>
</reference>
<keyword evidence="2 5" id="KW-0812">Transmembrane</keyword>
<keyword evidence="3 5" id="KW-1133">Transmembrane helix</keyword>
<evidence type="ECO:0000256" key="4">
    <source>
        <dbReference type="ARBA" id="ARBA00023136"/>
    </source>
</evidence>
<feature type="transmembrane region" description="Helical" evidence="5">
    <location>
        <begin position="16"/>
        <end position="37"/>
    </location>
</feature>
<evidence type="ECO:0000313" key="7">
    <source>
        <dbReference type="Proteomes" id="UP000823850"/>
    </source>
</evidence>
<protein>
    <submittedName>
        <fullName evidence="6">Uncharacterized protein</fullName>
    </submittedName>
</protein>
<sequence>MIYTFLIAGDDSPIAYVSYVVSAYSLIIVCIRVVPWIPKWSRRVRQNPFVSQYIEDIPLKMRVSLYTSFVVNLLYAGFNAFTGIYYHSPWFGSLAAYYICLSTMRFLLVRYSYRHGFGENLTAEWRRYRLCGVILVVMNLALAGMVILAVDQNEGFKYAGVLIYVMALYTFYIMIMAVVNVVRYRKYHSPVISAARKVSLAAALVSMLSLETAMLSQFDTESTSPYFRQFMTGSTGAGICTIIVGMGIFMMIHSTRRLR</sequence>
<feature type="transmembrane region" description="Helical" evidence="5">
    <location>
        <begin position="130"/>
        <end position="150"/>
    </location>
</feature>
<dbReference type="AlphaFoldDB" id="A0A9D2R6R2"/>
<feature type="transmembrane region" description="Helical" evidence="5">
    <location>
        <begin position="200"/>
        <end position="218"/>
    </location>
</feature>
<organism evidence="6 7">
    <name type="scientific">Candidatus Blautia stercoripullorum</name>
    <dbReference type="NCBI Taxonomy" id="2838502"/>
    <lineage>
        <taxon>Bacteria</taxon>
        <taxon>Bacillati</taxon>
        <taxon>Bacillota</taxon>
        <taxon>Clostridia</taxon>
        <taxon>Lachnospirales</taxon>
        <taxon>Lachnospiraceae</taxon>
        <taxon>Blautia</taxon>
    </lineage>
</organism>
<reference evidence="6" key="1">
    <citation type="journal article" date="2021" name="PeerJ">
        <title>Extensive microbial diversity within the chicken gut microbiome revealed by metagenomics and culture.</title>
        <authorList>
            <person name="Gilroy R."/>
            <person name="Ravi A."/>
            <person name="Getino M."/>
            <person name="Pursley I."/>
            <person name="Horton D.L."/>
            <person name="Alikhan N.F."/>
            <person name="Baker D."/>
            <person name="Gharbi K."/>
            <person name="Hall N."/>
            <person name="Watson M."/>
            <person name="Adriaenssens E.M."/>
            <person name="Foster-Nyarko E."/>
            <person name="Jarju S."/>
            <person name="Secka A."/>
            <person name="Antonio M."/>
            <person name="Oren A."/>
            <person name="Chaudhuri R.R."/>
            <person name="La Ragione R."/>
            <person name="Hildebrand F."/>
            <person name="Pallen M.J."/>
        </authorList>
    </citation>
    <scope>NUCLEOTIDE SEQUENCE</scope>
    <source>
        <strain evidence="6">ChiW19-6364</strain>
    </source>
</reference>
<name>A0A9D2R6R2_9FIRM</name>
<evidence type="ECO:0000256" key="2">
    <source>
        <dbReference type="ARBA" id="ARBA00022692"/>
    </source>
</evidence>
<evidence type="ECO:0000313" key="6">
    <source>
        <dbReference type="EMBL" id="HJD39433.1"/>
    </source>
</evidence>
<comment type="caution">
    <text evidence="6">The sequence shown here is derived from an EMBL/GenBank/DDBJ whole genome shotgun (WGS) entry which is preliminary data.</text>
</comment>
<dbReference type="SUPFAM" id="SSF161111">
    <property type="entry name" value="Cation efflux protein transmembrane domain-like"/>
    <property type="match status" value="1"/>
</dbReference>
<dbReference type="Proteomes" id="UP000823850">
    <property type="component" value="Unassembled WGS sequence"/>
</dbReference>
<dbReference type="InterPro" id="IPR027469">
    <property type="entry name" value="Cation_efflux_TMD_sf"/>
</dbReference>
<proteinExistence type="predicted"/>
<evidence type="ECO:0000256" key="1">
    <source>
        <dbReference type="ARBA" id="ARBA00004141"/>
    </source>
</evidence>
<accession>A0A9D2R6R2</accession>
<evidence type="ECO:0000256" key="3">
    <source>
        <dbReference type="ARBA" id="ARBA00022989"/>
    </source>
</evidence>
<gene>
    <name evidence="6" type="ORF">H9913_05335</name>
</gene>
<feature type="transmembrane region" description="Helical" evidence="5">
    <location>
        <begin position="156"/>
        <end position="179"/>
    </location>
</feature>
<feature type="transmembrane region" description="Helical" evidence="5">
    <location>
        <begin position="63"/>
        <end position="84"/>
    </location>
</feature>
<comment type="subcellular location">
    <subcellularLocation>
        <location evidence="1">Membrane</location>
        <topology evidence="1">Multi-pass membrane protein</topology>
    </subcellularLocation>
</comment>
<feature type="transmembrane region" description="Helical" evidence="5">
    <location>
        <begin position="90"/>
        <end position="109"/>
    </location>
</feature>
<dbReference type="EMBL" id="DWUX01000101">
    <property type="protein sequence ID" value="HJD39433.1"/>
    <property type="molecule type" value="Genomic_DNA"/>
</dbReference>
<keyword evidence="4 5" id="KW-0472">Membrane</keyword>